<dbReference type="Pfam" id="PF00271">
    <property type="entry name" value="Helicase_C"/>
    <property type="match status" value="1"/>
</dbReference>
<evidence type="ECO:0000313" key="5">
    <source>
        <dbReference type="Proteomes" id="UP000824261"/>
    </source>
</evidence>
<dbReference type="AlphaFoldDB" id="A0A9D0ZZI2"/>
<dbReference type="Gene3D" id="3.40.50.10810">
    <property type="entry name" value="Tandem AAA-ATPase domain"/>
    <property type="match status" value="1"/>
</dbReference>
<evidence type="ECO:0000259" key="3">
    <source>
        <dbReference type="PROSITE" id="PS51194"/>
    </source>
</evidence>
<reference evidence="4" key="1">
    <citation type="submission" date="2020-10" db="EMBL/GenBank/DDBJ databases">
        <authorList>
            <person name="Gilroy R."/>
        </authorList>
    </citation>
    <scope>NUCLEOTIDE SEQUENCE</scope>
    <source>
        <strain evidence="4">ChiGjej1B1-2707</strain>
    </source>
</reference>
<proteinExistence type="predicted"/>
<accession>A0A9D0ZZI2</accession>
<evidence type="ECO:0000313" key="4">
    <source>
        <dbReference type="EMBL" id="HIR00848.1"/>
    </source>
</evidence>
<organism evidence="4 5">
    <name type="scientific">Candidatus Aveggerthella stercoripullorum</name>
    <dbReference type="NCBI Taxonomy" id="2840688"/>
    <lineage>
        <taxon>Bacteria</taxon>
        <taxon>Bacillati</taxon>
        <taxon>Actinomycetota</taxon>
        <taxon>Coriobacteriia</taxon>
        <taxon>Eggerthellales</taxon>
        <taxon>Eggerthellaceae</taxon>
        <taxon>Eggerthellaceae incertae sedis</taxon>
        <taxon>Candidatus Aveggerthella</taxon>
    </lineage>
</organism>
<dbReference type="InterPro" id="IPR001650">
    <property type="entry name" value="Helicase_C-like"/>
</dbReference>
<gene>
    <name evidence="4" type="ORF">IAA69_01005</name>
</gene>
<dbReference type="InterPro" id="IPR049730">
    <property type="entry name" value="SNF2/RAD54-like_C"/>
</dbReference>
<dbReference type="Pfam" id="PF00176">
    <property type="entry name" value="SNF2-rel_dom"/>
    <property type="match status" value="1"/>
</dbReference>
<dbReference type="InterPro" id="IPR038718">
    <property type="entry name" value="SNF2-like_sf"/>
</dbReference>
<dbReference type="PROSITE" id="PS51192">
    <property type="entry name" value="HELICASE_ATP_BIND_1"/>
    <property type="match status" value="1"/>
</dbReference>
<evidence type="ECO:0000256" key="1">
    <source>
        <dbReference type="ARBA" id="ARBA00022801"/>
    </source>
</evidence>
<reference evidence="4" key="2">
    <citation type="journal article" date="2021" name="PeerJ">
        <title>Extensive microbial diversity within the chicken gut microbiome revealed by metagenomics and culture.</title>
        <authorList>
            <person name="Gilroy R."/>
            <person name="Ravi A."/>
            <person name="Getino M."/>
            <person name="Pursley I."/>
            <person name="Horton D.L."/>
            <person name="Alikhan N.F."/>
            <person name="Baker D."/>
            <person name="Gharbi K."/>
            <person name="Hall N."/>
            <person name="Watson M."/>
            <person name="Adriaenssens E.M."/>
            <person name="Foster-Nyarko E."/>
            <person name="Jarju S."/>
            <person name="Secka A."/>
            <person name="Antonio M."/>
            <person name="Oren A."/>
            <person name="Chaudhuri R.R."/>
            <person name="La Ragione R."/>
            <person name="Hildebrand F."/>
            <person name="Pallen M.J."/>
        </authorList>
    </citation>
    <scope>NUCLEOTIDE SEQUENCE</scope>
    <source>
        <strain evidence="4">ChiGjej1B1-2707</strain>
    </source>
</reference>
<dbReference type="InterPro" id="IPR027417">
    <property type="entry name" value="P-loop_NTPase"/>
</dbReference>
<dbReference type="SMART" id="SM00487">
    <property type="entry name" value="DEXDc"/>
    <property type="match status" value="1"/>
</dbReference>
<dbReference type="Gene3D" id="3.40.50.300">
    <property type="entry name" value="P-loop containing nucleotide triphosphate hydrolases"/>
    <property type="match status" value="1"/>
</dbReference>
<protein>
    <submittedName>
        <fullName evidence="4">SNF2 helicase associated domain-containing protein</fullName>
    </submittedName>
</protein>
<dbReference type="GO" id="GO:0005524">
    <property type="term" value="F:ATP binding"/>
    <property type="evidence" value="ECO:0007669"/>
    <property type="project" value="InterPro"/>
</dbReference>
<dbReference type="Proteomes" id="UP000824261">
    <property type="component" value="Unassembled WGS sequence"/>
</dbReference>
<feature type="domain" description="Helicase C-terminal" evidence="3">
    <location>
        <begin position="653"/>
        <end position="821"/>
    </location>
</feature>
<dbReference type="CDD" id="cd18793">
    <property type="entry name" value="SF2_C_SNF"/>
    <property type="match status" value="1"/>
</dbReference>
<dbReference type="SMART" id="SM00490">
    <property type="entry name" value="HELICc"/>
    <property type="match status" value="1"/>
</dbReference>
<dbReference type="PANTHER" id="PTHR10799">
    <property type="entry name" value="SNF2/RAD54 HELICASE FAMILY"/>
    <property type="match status" value="1"/>
</dbReference>
<dbReference type="EMBL" id="DVGB01000009">
    <property type="protein sequence ID" value="HIR00848.1"/>
    <property type="molecule type" value="Genomic_DNA"/>
</dbReference>
<evidence type="ECO:0000259" key="2">
    <source>
        <dbReference type="PROSITE" id="PS51192"/>
    </source>
</evidence>
<dbReference type="InterPro" id="IPR014001">
    <property type="entry name" value="Helicase_ATP-bd"/>
</dbReference>
<sequence length="830" mass="90709">MASFIQVQGYDDLSNHASSNAKTLGPLIAALAKPLSFEGALMTCDTAIRSSFTFCNDAFEVEVWGNVQTRLRAHCSICGASKTPELCRHAIAALCVARDREVGDDGPVYDFVLDADLEELVVFCNVHCSFEGRSYGNEVFDATFDSVPRAVEVHRALCEGLGFMDDARGFSLQYTAGNASVIRNAIDSGFPDLVRFGEVHLTEAVKRIGLVDDASIEVSLSVESGSLIVRIASAVMDDKELAKFLGLARRYELWGTYAEPNANGLLILRDSASKEAAALLELLGVRPSEAVGSGAKLPLASAFRAYAALDSMYSEMSVERSSLDAYISAAEGAKDAYPLPVGLAGQLKSWQVGGFQRLQQAYHSGLGLLLADSMGLGKTIEVIAHTLAICESLSSHTGPKAVVCCPGTLCDNWRCEYGRFAPGLNVLRVGGAARLRHAQIATASDAGYDIVITSYDHIWRDAGAYRMAGWEPEVFALDEAQYIKNGSAKRARGVKSLFPHAQRIAMTGTPLENSLEDAFSIFEFITGEESRYLGNRRQFSELRRKIEAGDSASTEFFGSLVRPFTLRRTSELLDLPALTSTVERIPLDDESREAYSIVKSGLLQLLKSITDEQFADEEEMNVLTKILRLRQCCFDSSLIGIQRATGPSSKIRAIVGMLGDVRKRGEKALVFTDMVAGLDGLREELVRKGIKCMVLSGSTPQWKRDLDVARFNSFEDDTTAYLVSLKVGGVGLNIVGPQGGGMPLKTVIHATPWWNPAARAQATARCWRLGQENEVAEINLLATGTYEDYIWSTQAWKQQLADEVFDHAELQRPHLDRLELIEALETHCEI</sequence>
<dbReference type="SUPFAM" id="SSF52540">
    <property type="entry name" value="P-loop containing nucleoside triphosphate hydrolases"/>
    <property type="match status" value="2"/>
</dbReference>
<keyword evidence="1" id="KW-0378">Hydrolase</keyword>
<comment type="caution">
    <text evidence="4">The sequence shown here is derived from an EMBL/GenBank/DDBJ whole genome shotgun (WGS) entry which is preliminary data.</text>
</comment>
<feature type="domain" description="Helicase ATP-binding" evidence="2">
    <location>
        <begin position="359"/>
        <end position="528"/>
    </location>
</feature>
<name>A0A9D0ZZI2_9ACTN</name>
<dbReference type="GO" id="GO:0016787">
    <property type="term" value="F:hydrolase activity"/>
    <property type="evidence" value="ECO:0007669"/>
    <property type="project" value="UniProtKB-KW"/>
</dbReference>
<dbReference type="InterPro" id="IPR000330">
    <property type="entry name" value="SNF2_N"/>
</dbReference>
<dbReference type="PROSITE" id="PS51194">
    <property type="entry name" value="HELICASE_CTER"/>
    <property type="match status" value="1"/>
</dbReference>